<protein>
    <submittedName>
        <fullName evidence="5">3-oxoacyl-[acyl-carrier protein] reductase</fullName>
    </submittedName>
</protein>
<dbReference type="GO" id="GO:0016491">
    <property type="term" value="F:oxidoreductase activity"/>
    <property type="evidence" value="ECO:0007669"/>
    <property type="project" value="UniProtKB-KW"/>
</dbReference>
<keyword evidence="2" id="KW-0560">Oxidoreductase</keyword>
<dbReference type="InterPro" id="IPR057326">
    <property type="entry name" value="KR_dom"/>
</dbReference>
<dbReference type="NCBIfam" id="NF005806">
    <property type="entry name" value="PRK07666.1"/>
    <property type="match status" value="1"/>
</dbReference>
<dbReference type="PANTHER" id="PTHR44196">
    <property type="entry name" value="DEHYDROGENASE/REDUCTASE SDR FAMILY MEMBER 7B"/>
    <property type="match status" value="1"/>
</dbReference>
<reference evidence="6" key="1">
    <citation type="submission" date="2016-10" db="EMBL/GenBank/DDBJ databases">
        <authorList>
            <person name="Varghese N."/>
            <person name="Submissions S."/>
        </authorList>
    </citation>
    <scope>NUCLEOTIDE SEQUENCE [LARGE SCALE GENOMIC DNA]</scope>
    <source>
        <strain evidence="6">DS-12</strain>
    </source>
</reference>
<dbReference type="SMART" id="SM00822">
    <property type="entry name" value="PKS_KR"/>
    <property type="match status" value="1"/>
</dbReference>
<dbReference type="Gene3D" id="3.40.50.720">
    <property type="entry name" value="NAD(P)-binding Rossmann-like Domain"/>
    <property type="match status" value="1"/>
</dbReference>
<comment type="similarity">
    <text evidence="1 3">Belongs to the short-chain dehydrogenases/reductases (SDR) family.</text>
</comment>
<dbReference type="EMBL" id="FOVI01000002">
    <property type="protein sequence ID" value="SFN19166.1"/>
    <property type="molecule type" value="Genomic_DNA"/>
</dbReference>
<accession>A0A1I4X1A9</accession>
<dbReference type="PRINTS" id="PR00080">
    <property type="entry name" value="SDRFAMILY"/>
</dbReference>
<sequence length="238" mass="25173">MSSLKGKNAIITGGGRGLGKAVALLLAQEGVNIGITGRNEDHLKNTVAELEKSGVKAAYSVFNVADKSEVDNGIKELVSTLGGVDILVNNAGIGWFGKLEDMPAADWEQVMQTNLFGVYYTAMAVYPYMKQNGSGDVINVASTAGLKGGANMSAYAASKAAVISLSQSMMAEWRKNNIRVFTLTPSTIATDMSIDGGLTDGNPDSVLQPEDFAEWVRDILKMKSRALIANGSIFSTNP</sequence>
<evidence type="ECO:0000313" key="5">
    <source>
        <dbReference type="EMBL" id="SFN19166.1"/>
    </source>
</evidence>
<dbReference type="STRING" id="913024.SAMN05421741_10237"/>
<proteinExistence type="inferred from homology"/>
<dbReference type="PANTHER" id="PTHR44196:SF1">
    <property type="entry name" value="DEHYDROGENASE_REDUCTASE SDR FAMILY MEMBER 7B"/>
    <property type="match status" value="1"/>
</dbReference>
<evidence type="ECO:0000256" key="1">
    <source>
        <dbReference type="ARBA" id="ARBA00006484"/>
    </source>
</evidence>
<dbReference type="AlphaFoldDB" id="A0A1I4X1A9"/>
<name>A0A1I4X1A9_9FLAO</name>
<gene>
    <name evidence="5" type="ORF">SAMN05421741_10237</name>
</gene>
<dbReference type="GO" id="GO:0016020">
    <property type="term" value="C:membrane"/>
    <property type="evidence" value="ECO:0007669"/>
    <property type="project" value="TreeGrafter"/>
</dbReference>
<dbReference type="PRINTS" id="PR00081">
    <property type="entry name" value="GDHRDH"/>
</dbReference>
<evidence type="ECO:0000313" key="6">
    <source>
        <dbReference type="Proteomes" id="UP000199036"/>
    </source>
</evidence>
<dbReference type="Proteomes" id="UP000199036">
    <property type="component" value="Unassembled WGS sequence"/>
</dbReference>
<organism evidence="5 6">
    <name type="scientific">Paenimyroides ummariense</name>
    <dbReference type="NCBI Taxonomy" id="913024"/>
    <lineage>
        <taxon>Bacteria</taxon>
        <taxon>Pseudomonadati</taxon>
        <taxon>Bacteroidota</taxon>
        <taxon>Flavobacteriia</taxon>
        <taxon>Flavobacteriales</taxon>
        <taxon>Flavobacteriaceae</taxon>
        <taxon>Paenimyroides</taxon>
    </lineage>
</organism>
<dbReference type="CDD" id="cd05233">
    <property type="entry name" value="SDR_c"/>
    <property type="match status" value="1"/>
</dbReference>
<dbReference type="SUPFAM" id="SSF51735">
    <property type="entry name" value="NAD(P)-binding Rossmann-fold domains"/>
    <property type="match status" value="1"/>
</dbReference>
<evidence type="ECO:0000256" key="3">
    <source>
        <dbReference type="RuleBase" id="RU000363"/>
    </source>
</evidence>
<keyword evidence="6" id="KW-1185">Reference proteome</keyword>
<feature type="domain" description="Ketoreductase" evidence="4">
    <location>
        <begin position="7"/>
        <end position="173"/>
    </location>
</feature>
<dbReference type="InterPro" id="IPR036291">
    <property type="entry name" value="NAD(P)-bd_dom_sf"/>
</dbReference>
<evidence type="ECO:0000256" key="2">
    <source>
        <dbReference type="ARBA" id="ARBA00023002"/>
    </source>
</evidence>
<dbReference type="Pfam" id="PF00106">
    <property type="entry name" value="adh_short"/>
    <property type="match status" value="1"/>
</dbReference>
<dbReference type="InterPro" id="IPR020904">
    <property type="entry name" value="Sc_DH/Rdtase_CS"/>
</dbReference>
<dbReference type="PROSITE" id="PS00061">
    <property type="entry name" value="ADH_SHORT"/>
    <property type="match status" value="1"/>
</dbReference>
<evidence type="ECO:0000259" key="4">
    <source>
        <dbReference type="SMART" id="SM00822"/>
    </source>
</evidence>
<dbReference type="OrthoDB" id="9775296at2"/>
<dbReference type="InterPro" id="IPR002347">
    <property type="entry name" value="SDR_fam"/>
</dbReference>
<dbReference type="FunFam" id="3.40.50.720:FF:000084">
    <property type="entry name" value="Short-chain dehydrogenase reductase"/>
    <property type="match status" value="1"/>
</dbReference>
<dbReference type="RefSeq" id="WP_091518194.1">
    <property type="nucleotide sequence ID" value="NZ_FOVI01000002.1"/>
</dbReference>